<dbReference type="InterPro" id="IPR027417">
    <property type="entry name" value="P-loop_NTPase"/>
</dbReference>
<dbReference type="Gene3D" id="3.40.50.300">
    <property type="entry name" value="P-loop containing nucleotide triphosphate hydrolases"/>
    <property type="match status" value="2"/>
</dbReference>
<keyword evidence="1 3" id="KW-0175">Coiled coil</keyword>
<keyword evidence="5" id="KW-1185">Reference proteome</keyword>
<dbReference type="Proteomes" id="UP001597085">
    <property type="component" value="Unassembled WGS sequence"/>
</dbReference>
<dbReference type="AlphaFoldDB" id="A0ABD6CS40"/>
<dbReference type="SUPFAM" id="SSF52540">
    <property type="entry name" value="P-loop containing nucleoside triphosphate hydrolases"/>
    <property type="match status" value="1"/>
</dbReference>
<dbReference type="RefSeq" id="WP_390278266.1">
    <property type="nucleotide sequence ID" value="NZ_JBHUDK010000016.1"/>
</dbReference>
<evidence type="ECO:0000256" key="2">
    <source>
        <dbReference type="ARBA" id="ARBA00049666"/>
    </source>
</evidence>
<gene>
    <name evidence="4" type="ORF">ACFSBX_16860</name>
</gene>
<comment type="similarity">
    <text evidence="2">Belongs to the Sph1/Sph2 family.</text>
</comment>
<sequence>MNSSSPAETGYSPVSLTVENLGGIDTANLTLEPGVSILAGRNATNRTSLLTALGGVLGGTTASLKSDADTGYIEMELNGESYRREYSQTGSGVTVSGTPYSDQETLVDLCVALFEDNPARRAVERGDDLREVIMRPVDTDEIQARIADLKQRRQEIEDELAHVEEQRAKLPRLKQKRDELTEEIAALDEQLEELQSEVASYEADVDAAEEAADVVDELNSRRQELSSLEDTIEVKQSERDALEKDIADVETELQEIPDDVSDQLATVEDKLQTAQREKHELDDTIASLTTIVDFNDELLSEGVDLPGIDTDTGDVTSGLAPEDQQEVVCWTCGSQVPRGAISDRLDDLRTVIDEKRTAREEVQERLENLQSEKQELESFEQDRVSLERRLEEMQEKLRQREQTIEDLRNDREALTAEIDDLEQSVAETEELRETDLPAKYERISELQYEQGQLQQQLDDCTDQIEEIESLPAKADLESQLQTVQDDLENERARVSELETEAVDAFNEHMDELLETLQYENIARIWIEKKQQSTRGSSGSQTSFDLHIVRETSEGTGYEDHVENLSESEREVVGLVVALAGYLVHDVHEQIPFILLDSLEAIDAQRIANLVEYFSTHVPYLIIALLPEDAAALQDEHTQITADALVA</sequence>
<comment type="caution">
    <text evidence="4">The sequence shown here is derived from an EMBL/GenBank/DDBJ whole genome shotgun (WGS) entry which is preliminary data.</text>
</comment>
<reference evidence="4 5" key="1">
    <citation type="journal article" date="2019" name="Int. J. Syst. Evol. Microbiol.">
        <title>The Global Catalogue of Microorganisms (GCM) 10K type strain sequencing project: providing services to taxonomists for standard genome sequencing and annotation.</title>
        <authorList>
            <consortium name="The Broad Institute Genomics Platform"/>
            <consortium name="The Broad Institute Genome Sequencing Center for Infectious Disease"/>
            <person name="Wu L."/>
            <person name="Ma J."/>
        </authorList>
    </citation>
    <scope>NUCLEOTIDE SEQUENCE [LARGE SCALE GENOMIC DNA]</scope>
    <source>
        <strain evidence="4 5">CGMCC 1.12121</strain>
    </source>
</reference>
<evidence type="ECO:0000313" key="5">
    <source>
        <dbReference type="Proteomes" id="UP001597085"/>
    </source>
</evidence>
<feature type="coiled-coil region" evidence="3">
    <location>
        <begin position="139"/>
        <end position="291"/>
    </location>
</feature>
<protein>
    <submittedName>
        <fullName evidence="4">Archaea-specific SMC-related protein</fullName>
    </submittedName>
</protein>
<evidence type="ECO:0000256" key="3">
    <source>
        <dbReference type="SAM" id="Coils"/>
    </source>
</evidence>
<accession>A0ABD6CS40</accession>
<feature type="coiled-coil region" evidence="3">
    <location>
        <begin position="345"/>
        <end position="507"/>
    </location>
</feature>
<organism evidence="4 5">
    <name type="scientific">Halobellus rarus</name>
    <dbReference type="NCBI Taxonomy" id="1126237"/>
    <lineage>
        <taxon>Archaea</taxon>
        <taxon>Methanobacteriati</taxon>
        <taxon>Methanobacteriota</taxon>
        <taxon>Stenosarchaea group</taxon>
        <taxon>Halobacteria</taxon>
        <taxon>Halobacteriales</taxon>
        <taxon>Haloferacaceae</taxon>
        <taxon>Halobellus</taxon>
    </lineage>
</organism>
<dbReference type="PANTHER" id="PTHR32114:SF2">
    <property type="entry name" value="ABC TRANSPORTER ABCH.3"/>
    <property type="match status" value="1"/>
</dbReference>
<dbReference type="EMBL" id="JBHUDK010000016">
    <property type="protein sequence ID" value="MFD1600612.1"/>
    <property type="molecule type" value="Genomic_DNA"/>
</dbReference>
<name>A0ABD6CS40_9EURY</name>
<evidence type="ECO:0000256" key="1">
    <source>
        <dbReference type="ARBA" id="ARBA00023054"/>
    </source>
</evidence>
<dbReference type="PANTHER" id="PTHR32114">
    <property type="entry name" value="ABC TRANSPORTER ABCH.3"/>
    <property type="match status" value="1"/>
</dbReference>
<dbReference type="NCBIfam" id="NF045487">
    <property type="entry name" value="ASRP"/>
    <property type="match status" value="1"/>
</dbReference>
<evidence type="ECO:0000313" key="4">
    <source>
        <dbReference type="EMBL" id="MFD1600612.1"/>
    </source>
</evidence>
<proteinExistence type="inferred from homology"/>